<organism evidence="2 3">
    <name type="scientific">Dictyostelium discoideum</name>
    <name type="common">Social amoeba</name>
    <dbReference type="NCBI Taxonomy" id="44689"/>
    <lineage>
        <taxon>Eukaryota</taxon>
        <taxon>Amoebozoa</taxon>
        <taxon>Evosea</taxon>
        <taxon>Eumycetozoa</taxon>
        <taxon>Dictyostelia</taxon>
        <taxon>Dictyosteliales</taxon>
        <taxon>Dictyosteliaceae</taxon>
        <taxon>Dictyostelium</taxon>
    </lineage>
</organism>
<dbReference type="GO" id="GO:0010181">
    <property type="term" value="F:FMN binding"/>
    <property type="evidence" value="ECO:0007669"/>
    <property type="project" value="InterPro"/>
</dbReference>
<dbReference type="PANTHER" id="PTHR43303:SF1">
    <property type="entry name" value="NADH:FLAVIN OXIDOREDUCTASE_NADH OXIDASE DOMAIN-CONTAINING PROTEIN"/>
    <property type="match status" value="1"/>
</dbReference>
<dbReference type="KEGG" id="ddi:DDB_G0277969"/>
<name>B0G116_DICDI</name>
<feature type="domain" description="NADH:flavin oxidoreductase/NADH oxidase N-terminal" evidence="1">
    <location>
        <begin position="39"/>
        <end position="391"/>
    </location>
</feature>
<sequence>MEFKYTFNKPINYISAGSIVNQDHIGDSSSSNEKDDKPKLFSQLKIKNLKLKNRIVVSPMCQYSSLDGYFNDWHFSHYSNFAKGGASLVIIEATSVVPEGRITYGDAGLWKDSQIDGLKRIVDFSHEFDSKVGIQLGHAGRKGSSIPLFLEGARNSNSIPNNDPSGNGWNVYAPSSIQWSDKMSIPIEMSINDIENVIESFKKSAIRCAKAGIDLIEIHAAHGYLINQFLSSTSNKRTDSYGGGSFDGRIKLLIEIVKSVRSVWPTEKPLAVRISADEWVENENGWDLNDSIKLAEILESLDVDLIDVSTGGNNSKQKITSKPLYQVPFSHEIKQLILKRSGKLLVSSVGLITTANEAESILQSNSSDLIMFGRAFLRNPFLPIEFAHQLKLRIDYTLQYQPSRIRYTN</sequence>
<dbReference type="AlphaFoldDB" id="B0G116"/>
<accession>B0G116</accession>
<dbReference type="GeneID" id="8621249"/>
<evidence type="ECO:0000313" key="3">
    <source>
        <dbReference type="Proteomes" id="UP000002195"/>
    </source>
</evidence>
<dbReference type="eggNOG" id="KOG0134">
    <property type="taxonomic scope" value="Eukaryota"/>
</dbReference>
<dbReference type="HOGENOM" id="CLU_012153_2_1_1"/>
<dbReference type="FunCoup" id="B0G116">
    <property type="interactions" value="6"/>
</dbReference>
<dbReference type="PANTHER" id="PTHR43303">
    <property type="entry name" value="NADPH DEHYDROGENASE C23G7.10C-RELATED"/>
    <property type="match status" value="1"/>
</dbReference>
<comment type="caution">
    <text evidence="2">The sequence shown here is derived from an EMBL/GenBank/DDBJ whole genome shotgun (WGS) entry which is preliminary data.</text>
</comment>
<proteinExistence type="predicted"/>
<dbReference type="Proteomes" id="UP000002195">
    <property type="component" value="Unassembled WGS sequence"/>
</dbReference>
<reference evidence="2 3" key="1">
    <citation type="journal article" date="2005" name="Nature">
        <title>The genome of the social amoeba Dictyostelium discoideum.</title>
        <authorList>
            <consortium name="The Dictyostelium discoideum Sequencing Consortium"/>
            <person name="Eichinger L."/>
            <person name="Pachebat J.A."/>
            <person name="Glockner G."/>
            <person name="Rajandream M.A."/>
            <person name="Sucgang R."/>
            <person name="Berriman M."/>
            <person name="Song J."/>
            <person name="Olsen R."/>
            <person name="Szafranski K."/>
            <person name="Xu Q."/>
            <person name="Tunggal B."/>
            <person name="Kummerfeld S."/>
            <person name="Madera M."/>
            <person name="Konfortov B.A."/>
            <person name="Rivero F."/>
            <person name="Bankier A.T."/>
            <person name="Lehmann R."/>
            <person name="Hamlin N."/>
            <person name="Davies R."/>
            <person name="Gaudet P."/>
            <person name="Fey P."/>
            <person name="Pilcher K."/>
            <person name="Chen G."/>
            <person name="Saunders D."/>
            <person name="Sodergren E."/>
            <person name="Davis P."/>
            <person name="Kerhornou A."/>
            <person name="Nie X."/>
            <person name="Hall N."/>
            <person name="Anjard C."/>
            <person name="Hemphill L."/>
            <person name="Bason N."/>
            <person name="Farbrother P."/>
            <person name="Desany B."/>
            <person name="Just E."/>
            <person name="Morio T."/>
            <person name="Rost R."/>
            <person name="Churcher C."/>
            <person name="Cooper J."/>
            <person name="Haydock S."/>
            <person name="van Driessche N."/>
            <person name="Cronin A."/>
            <person name="Goodhead I."/>
            <person name="Muzny D."/>
            <person name="Mourier T."/>
            <person name="Pain A."/>
            <person name="Lu M."/>
            <person name="Harper D."/>
            <person name="Lindsay R."/>
            <person name="Hauser H."/>
            <person name="James K."/>
            <person name="Quiles M."/>
            <person name="Madan Babu M."/>
            <person name="Saito T."/>
            <person name="Buchrieser C."/>
            <person name="Wardroper A."/>
            <person name="Felder M."/>
            <person name="Thangavelu M."/>
            <person name="Johnson D."/>
            <person name="Knights A."/>
            <person name="Loulseged H."/>
            <person name="Mungall K."/>
            <person name="Oliver K."/>
            <person name="Price C."/>
            <person name="Quail M.A."/>
            <person name="Urushihara H."/>
            <person name="Hernandez J."/>
            <person name="Rabbinowitsch E."/>
            <person name="Steffen D."/>
            <person name="Sanders M."/>
            <person name="Ma J."/>
            <person name="Kohara Y."/>
            <person name="Sharp S."/>
            <person name="Simmonds M."/>
            <person name="Spiegler S."/>
            <person name="Tivey A."/>
            <person name="Sugano S."/>
            <person name="White B."/>
            <person name="Walker D."/>
            <person name="Woodward J."/>
            <person name="Winckler T."/>
            <person name="Tanaka Y."/>
            <person name="Shaulsky G."/>
            <person name="Schleicher M."/>
            <person name="Weinstock G."/>
            <person name="Rosenthal A."/>
            <person name="Cox E.C."/>
            <person name="Chisholm R.L."/>
            <person name="Gibbs R."/>
            <person name="Loomis W.F."/>
            <person name="Platzer M."/>
            <person name="Kay R.R."/>
            <person name="Williams J."/>
            <person name="Dear P.H."/>
            <person name="Noegel A.A."/>
            <person name="Barrell B."/>
            <person name="Kuspa A."/>
        </authorList>
    </citation>
    <scope>NUCLEOTIDE SEQUENCE [LARGE SCALE GENOMIC DNA]</scope>
    <source>
        <strain evidence="2 3">AX4</strain>
    </source>
</reference>
<dbReference type="GO" id="GO:0050661">
    <property type="term" value="F:NADP binding"/>
    <property type="evidence" value="ECO:0007669"/>
    <property type="project" value="InterPro"/>
</dbReference>
<evidence type="ECO:0000259" key="1">
    <source>
        <dbReference type="Pfam" id="PF00724"/>
    </source>
</evidence>
<dbReference type="SMR" id="B0G116"/>
<dbReference type="PaxDb" id="44689-DDB0238145"/>
<dbReference type="InterPro" id="IPR013785">
    <property type="entry name" value="Aldolase_TIM"/>
</dbReference>
<dbReference type="Gene3D" id="3.20.20.70">
    <property type="entry name" value="Aldolase class I"/>
    <property type="match status" value="1"/>
</dbReference>
<dbReference type="GO" id="GO:0003959">
    <property type="term" value="F:NADPH dehydrogenase activity"/>
    <property type="evidence" value="ECO:0007669"/>
    <property type="project" value="InterPro"/>
</dbReference>
<dbReference type="EMBL" id="AAFI02000023">
    <property type="protein sequence ID" value="EDR41088.1"/>
    <property type="molecule type" value="Genomic_DNA"/>
</dbReference>
<dbReference type="CDD" id="cd02932">
    <property type="entry name" value="OYE_YqiM_FMN"/>
    <property type="match status" value="1"/>
</dbReference>
<gene>
    <name evidence="2" type="ORF">DDB_G0277969</name>
</gene>
<dbReference type="VEuPathDB" id="AmoebaDB:DDB_G0277969"/>
<dbReference type="RefSeq" id="XP_001732981.1">
    <property type="nucleotide sequence ID" value="XM_001732929.1"/>
</dbReference>
<dbReference type="InterPro" id="IPR001155">
    <property type="entry name" value="OxRdtase_FMN_N"/>
</dbReference>
<keyword evidence="3" id="KW-1185">Reference proteome</keyword>
<dbReference type="InterPro" id="IPR044152">
    <property type="entry name" value="YqjM-like"/>
</dbReference>
<dbReference type="STRING" id="44689.B0G116"/>
<dbReference type="OMA" id="YNPRWPW"/>
<dbReference type="InParanoid" id="B0G116"/>
<evidence type="ECO:0000313" key="2">
    <source>
        <dbReference type="EMBL" id="EDR41088.1"/>
    </source>
</evidence>
<dbReference type="PhylomeDB" id="B0G116"/>
<dbReference type="dictyBase" id="DDB_G0277969"/>
<dbReference type="Pfam" id="PF00724">
    <property type="entry name" value="Oxidored_FMN"/>
    <property type="match status" value="1"/>
</dbReference>
<dbReference type="SUPFAM" id="SSF51395">
    <property type="entry name" value="FMN-linked oxidoreductases"/>
    <property type="match status" value="1"/>
</dbReference>
<protein>
    <submittedName>
        <fullName evidence="2">NADH:flavin oxidoreductase/NADH oxidase domain-containing protein</fullName>
    </submittedName>
</protein>